<sequence length="506" mass="60109">MDGLQQGFHQSLRQHQSSMLQKRLQQEDQAKETEILATLAGSKEQDMSHIDRSYLTMNLRGDGRTMRDGDLRQRCSLQEMHCCMCQGVNNKHRRQRRAIHMEGPKFKTRAYLYCTCYGFYESKVSEANRQHNMTTTRTNCGAKMRLKKENDGTFVVKEIVWEHNHRLQLTAEMLAFLHSHKNFDKTILEYVKYLQFKGIEHAQIMSILGDDDPGSYFLEMNAKDLINLKAKNSRIDDVDDVLKTVNFFREMKAINREFFCDMQLDESDRTTFFGFALIRDEDADSFKWLFKTFLRCMRGKAPTCILTDQCPAMALAIPDVFKNTVHKLCRWHIMKKYMEHLAYLYYLHDDFKDEFTSMLNWPLMPTEVEDAWKRLMDKYNLHDDATMVGMWNERERWISAYFKEIFCAKMTSTQQSESMNYVLKKNFVSERQNLHRFVSQKEQNTLTFYGFDTQMAELYSRAVYSEIRKRLNLSTLFTAIEMEEPTKYLVRYNHPQKMSVWAQHAF</sequence>
<feature type="region of interest" description="Disordered" evidence="2">
    <location>
        <begin position="1"/>
        <end position="27"/>
    </location>
</feature>
<dbReference type="GO" id="GO:0006355">
    <property type="term" value="P:regulation of DNA-templated transcription"/>
    <property type="evidence" value="ECO:0007669"/>
    <property type="project" value="UniProtKB-UniRule"/>
</dbReference>
<evidence type="ECO:0000259" key="4">
    <source>
        <dbReference type="Pfam" id="PF10551"/>
    </source>
</evidence>
<evidence type="ECO:0000256" key="2">
    <source>
        <dbReference type="SAM" id="MobiDB-lite"/>
    </source>
</evidence>
<dbReference type="GO" id="GO:0005634">
    <property type="term" value="C:nucleus"/>
    <property type="evidence" value="ECO:0007669"/>
    <property type="project" value="UniProtKB-SubCell"/>
</dbReference>
<dbReference type="InterPro" id="IPR031052">
    <property type="entry name" value="FHY3/FAR1"/>
</dbReference>
<feature type="domain" description="FAR1" evidence="3">
    <location>
        <begin position="107"/>
        <end position="168"/>
    </location>
</feature>
<protein>
    <recommendedName>
        <fullName evidence="1">Protein FAR1-RELATED SEQUENCE</fullName>
    </recommendedName>
</protein>
<keyword evidence="1" id="KW-0862">Zinc</keyword>
<dbReference type="PANTHER" id="PTHR31669:SF217">
    <property type="entry name" value="PROTEIN FAR1-RELATED SEQUENCE"/>
    <property type="match status" value="1"/>
</dbReference>
<organism evidence="5">
    <name type="scientific">Triticum turgidum</name>
    <name type="common">Poulard wheat</name>
    <name type="synonym">Rivet wheat</name>
    <dbReference type="NCBI Taxonomy" id="4571"/>
    <lineage>
        <taxon>Eukaryota</taxon>
        <taxon>Viridiplantae</taxon>
        <taxon>Streptophyta</taxon>
        <taxon>Embryophyta</taxon>
        <taxon>Tracheophyta</taxon>
        <taxon>Spermatophyta</taxon>
        <taxon>Magnoliopsida</taxon>
        <taxon>Liliopsida</taxon>
        <taxon>Poales</taxon>
        <taxon>Poaceae</taxon>
        <taxon>BOP clade</taxon>
        <taxon>Pooideae</taxon>
        <taxon>Triticodae</taxon>
        <taxon>Triticeae</taxon>
        <taxon>Triticinae</taxon>
        <taxon>Triticum</taxon>
    </lineage>
</organism>
<evidence type="ECO:0000256" key="1">
    <source>
        <dbReference type="RuleBase" id="RU367018"/>
    </source>
</evidence>
<dbReference type="InterPro" id="IPR004330">
    <property type="entry name" value="FAR1_DNA_bnd_dom"/>
</dbReference>
<accession>Q6UJY6</accession>
<reference evidence="5" key="1">
    <citation type="submission" date="2003-08" db="EMBL/GenBank/DDBJ databases">
        <authorList>
            <person name="Kong X.-Y."/>
            <person name="Gu Y.Q."/>
            <person name="Anderson O.D."/>
        </authorList>
    </citation>
    <scope>NUCLEOTIDE SEQUENCE</scope>
</reference>
<dbReference type="AlphaFoldDB" id="Q6UJY6"/>
<dbReference type="Pfam" id="PF03101">
    <property type="entry name" value="FAR1"/>
    <property type="match status" value="1"/>
</dbReference>
<keyword evidence="1" id="KW-0479">Metal-binding</keyword>
<dbReference type="Pfam" id="PF10551">
    <property type="entry name" value="MULE"/>
    <property type="match status" value="1"/>
</dbReference>
<keyword evidence="1" id="KW-0863">Zinc-finger</keyword>
<dbReference type="EMBL" id="AY368673">
    <property type="protein sequence ID" value="AAQ93628.1"/>
    <property type="molecule type" value="Genomic_DNA"/>
</dbReference>
<comment type="similarity">
    <text evidence="1">Belongs to the FHY3/FAR1 family.</text>
</comment>
<dbReference type="InterPro" id="IPR018289">
    <property type="entry name" value="MULE_transposase_dom"/>
</dbReference>
<feature type="domain" description="MULE transposase" evidence="4">
    <location>
        <begin position="256"/>
        <end position="336"/>
    </location>
</feature>
<dbReference type="GO" id="GO:0008270">
    <property type="term" value="F:zinc ion binding"/>
    <property type="evidence" value="ECO:0007669"/>
    <property type="project" value="UniProtKB-UniRule"/>
</dbReference>
<evidence type="ECO:0000259" key="3">
    <source>
        <dbReference type="Pfam" id="PF03101"/>
    </source>
</evidence>
<feature type="compositionally biased region" description="Polar residues" evidence="2">
    <location>
        <begin position="7"/>
        <end position="20"/>
    </location>
</feature>
<reference evidence="5" key="2">
    <citation type="journal article" date="2004" name="Plant Mol. Biol.">
        <title>Dynamics of the evolution of orthologous and paralogous portions of a complex locus region in two genomes of allopolyploid wheat.</title>
        <authorList>
            <person name="Kong X.Y."/>
            <person name="Gu Y.Q."/>
            <person name="You F.M."/>
            <person name="Dubcovsky J."/>
            <person name="Anderson O.D."/>
        </authorList>
    </citation>
    <scope>NUCLEOTIDE SEQUENCE</scope>
</reference>
<name>Q6UJY6_TRITU</name>
<comment type="function">
    <text evidence="1">Putative transcription activator involved in regulating light control of development.</text>
</comment>
<keyword evidence="1" id="KW-0539">Nucleus</keyword>
<comment type="subcellular location">
    <subcellularLocation>
        <location evidence="1">Nucleus</location>
    </subcellularLocation>
</comment>
<proteinExistence type="inferred from homology"/>
<evidence type="ECO:0000313" key="5">
    <source>
        <dbReference type="EMBL" id="AAQ93628.1"/>
    </source>
</evidence>
<dbReference type="PANTHER" id="PTHR31669">
    <property type="entry name" value="PROTEIN FAR1-RELATED SEQUENCE 10-RELATED"/>
    <property type="match status" value="1"/>
</dbReference>